<evidence type="ECO:0000313" key="3">
    <source>
        <dbReference type="Proteomes" id="UP000007350"/>
    </source>
</evidence>
<reference evidence="2 3" key="1">
    <citation type="journal article" date="2012" name="BMC Genomics">
        <title>Comparative genomic analysis of human infective Trypanosoma cruzi lineages with the bat-restricted subspecies T. cruzi marinkellei.</title>
        <authorList>
            <person name="Franzen O."/>
            <person name="Talavera-Lopez C."/>
            <person name="Ochaya S."/>
            <person name="Butler C.E."/>
            <person name="Messenger L.A."/>
            <person name="Lewis M.D."/>
            <person name="Llewellyn M.S."/>
            <person name="Marinkelle C.J."/>
            <person name="Tyler K.M."/>
            <person name="Miles M.A."/>
            <person name="Andersson B."/>
        </authorList>
    </citation>
    <scope>NUCLEOTIDE SEQUENCE [LARGE SCALE GENOMIC DNA]</scope>
    <source>
        <strain evidence="2 3">B7</strain>
    </source>
</reference>
<dbReference type="AlphaFoldDB" id="K2MWZ1"/>
<feature type="region of interest" description="Disordered" evidence="1">
    <location>
        <begin position="22"/>
        <end position="59"/>
    </location>
</feature>
<evidence type="ECO:0000313" key="2">
    <source>
        <dbReference type="EMBL" id="EKF31575.1"/>
    </source>
</evidence>
<protein>
    <submittedName>
        <fullName evidence="2">Uncharacterized protein</fullName>
    </submittedName>
</protein>
<accession>K2MWZ1</accession>
<gene>
    <name evidence="2" type="ORF">MOQ_004588</name>
</gene>
<sequence>MLTPHPSVSAVVHELRTAKEKLEKRRNLSCRHPRISMANPRRYSLPVKSGAPNKSKGRAVNGCANCRKWPSHLLHTQKLRAVTGNKSQRRVIQGSHVPRAHLRGPAMAVVRSRISVERDRDGSVRHFHRQREIDHPVHSPHQGGPKSRQCVAPQYIIPLKGVPGNLEPRYYSVVALLLQTATPPACKSTVRQSRNSLLPLGGSLDPSSIASNARWVPRTQLHGKTVQYTTKSAATRAMSKCLSTQSSCNARNSRKHALKIERNR</sequence>
<comment type="caution">
    <text evidence="2">The sequence shown here is derived from an EMBL/GenBank/DDBJ whole genome shotgun (WGS) entry which is preliminary data.</text>
</comment>
<dbReference type="OrthoDB" id="10549943at2759"/>
<proteinExistence type="predicted"/>
<keyword evidence="3" id="KW-1185">Reference proteome</keyword>
<evidence type="ECO:0000256" key="1">
    <source>
        <dbReference type="SAM" id="MobiDB-lite"/>
    </source>
</evidence>
<dbReference type="EMBL" id="AHKC01010715">
    <property type="protein sequence ID" value="EKF31575.1"/>
    <property type="molecule type" value="Genomic_DNA"/>
</dbReference>
<dbReference type="Proteomes" id="UP000007350">
    <property type="component" value="Unassembled WGS sequence"/>
</dbReference>
<organism evidence="2 3">
    <name type="scientific">Trypanosoma cruzi marinkellei</name>
    <dbReference type="NCBI Taxonomy" id="85056"/>
    <lineage>
        <taxon>Eukaryota</taxon>
        <taxon>Discoba</taxon>
        <taxon>Euglenozoa</taxon>
        <taxon>Kinetoplastea</taxon>
        <taxon>Metakinetoplastina</taxon>
        <taxon>Trypanosomatida</taxon>
        <taxon>Trypanosomatidae</taxon>
        <taxon>Trypanosoma</taxon>
        <taxon>Schizotrypanum</taxon>
    </lineage>
</organism>
<name>K2MWZ1_TRYCR</name>